<sequence>MENSELNEISNFLIKHPPFDELEPEQLAGLSQQVEVAYYRAGAEILKLSDPIQDLYVIRSGAVEMYKRDGELYNRLTQGEVFGHSGLLMNRRVRLPAVALEDTLLYCIPAQLFHKLFDENDYFADFFDLDGGAQLRQAISANTDSNDLSTVKVKNLQLRDVVTVSKNTSVRDAAVVMTEEMISSVLVTDPDLPVPDDPEDDDGQVVGIITDQDLRTRLLAADLPATTAVKDVMTTDLIVIDENTYVFEVVLKMLRQNVHHLPIVHRRKPVGVVSLSDILLHESQSSILFVRGIFSQQSVDELITYAEQLPAVFLRQVKEDANSHMIGSAMSVIGRCFKQRLLELAENELGPPPVKYCLLALGSMARNEQLIITDQDNALILDEAYNPEQHEDYFIKLATFLTDGLNACGYSYCSGDIMASNGQWRKTLSEWKALFDSWFEQPSPKALLHSSIFFDLDGVAGHTRWADELKRHIARKAKDNPRFLAAMARNALNRTPPLAFFKGFVVEKDGEHKNSINLKRRGTAPLTDVIRVHALAIGSRSLNSFERIDDIIAADILPPGKARDLSDALEYIAMVRIIHQAEDIEAGRKPDNNIEPESLSSFEKRNLKEAFQVLSNAQNFLKFRYTGGHRPGQANNRRQ</sequence>
<keyword evidence="1 2" id="KW-0129">CBS domain</keyword>
<dbReference type="PROSITE" id="PS50042">
    <property type="entry name" value="CNMP_BINDING_3"/>
    <property type="match status" value="1"/>
</dbReference>
<dbReference type="Pfam" id="PF00571">
    <property type="entry name" value="CBS"/>
    <property type="match status" value="2"/>
</dbReference>
<dbReference type="EMBL" id="SLZR01000009">
    <property type="protein sequence ID" value="TCS40437.1"/>
    <property type="molecule type" value="Genomic_DNA"/>
</dbReference>
<reference evidence="5 6" key="1">
    <citation type="submission" date="2019-03" db="EMBL/GenBank/DDBJ databases">
        <title>Genomic Encyclopedia of Archaeal and Bacterial Type Strains, Phase II (KMG-II): from individual species to whole genera.</title>
        <authorList>
            <person name="Goeker M."/>
        </authorList>
    </citation>
    <scope>NUCLEOTIDE SEQUENCE [LARGE SCALE GENOMIC DNA]</scope>
    <source>
        <strain evidence="5 6">DSM 15388</strain>
    </source>
</reference>
<dbReference type="InterPro" id="IPR046342">
    <property type="entry name" value="CBS_dom_sf"/>
</dbReference>
<dbReference type="OrthoDB" id="9808528at2"/>
<dbReference type="PANTHER" id="PTHR43080">
    <property type="entry name" value="CBS DOMAIN-CONTAINING PROTEIN CBSX3, MITOCHONDRIAL"/>
    <property type="match status" value="1"/>
</dbReference>
<dbReference type="SMART" id="SM00116">
    <property type="entry name" value="CBS"/>
    <property type="match status" value="2"/>
</dbReference>
<dbReference type="InterPro" id="IPR018821">
    <property type="entry name" value="DUF294_put_nucleoTrafse_sb-bd"/>
</dbReference>
<dbReference type="InterPro" id="IPR000595">
    <property type="entry name" value="cNMP-bd_dom"/>
</dbReference>
<dbReference type="InterPro" id="IPR000644">
    <property type="entry name" value="CBS_dom"/>
</dbReference>
<dbReference type="SUPFAM" id="SSF54631">
    <property type="entry name" value="CBS-domain pair"/>
    <property type="match status" value="1"/>
</dbReference>
<dbReference type="Proteomes" id="UP000295793">
    <property type="component" value="Unassembled WGS sequence"/>
</dbReference>
<comment type="caution">
    <text evidence="5">The sequence shown here is derived from an EMBL/GenBank/DDBJ whole genome shotgun (WGS) entry which is preliminary data.</text>
</comment>
<organism evidence="5 6">
    <name type="scientific">Reinekea marinisedimentorum</name>
    <dbReference type="NCBI Taxonomy" id="230495"/>
    <lineage>
        <taxon>Bacteria</taxon>
        <taxon>Pseudomonadati</taxon>
        <taxon>Pseudomonadota</taxon>
        <taxon>Gammaproteobacteria</taxon>
        <taxon>Oceanospirillales</taxon>
        <taxon>Saccharospirillaceae</taxon>
        <taxon>Reinekea</taxon>
    </lineage>
</organism>
<feature type="domain" description="CBS" evidence="4">
    <location>
        <begin position="157"/>
        <end position="226"/>
    </location>
</feature>
<dbReference type="Pfam" id="PF00027">
    <property type="entry name" value="cNMP_binding"/>
    <property type="match status" value="1"/>
</dbReference>
<dbReference type="Gene3D" id="2.60.120.10">
    <property type="entry name" value="Jelly Rolls"/>
    <property type="match status" value="1"/>
</dbReference>
<gene>
    <name evidence="5" type="ORF">BCF53_109147</name>
</gene>
<name>A0A4R3I8C2_9GAMM</name>
<feature type="domain" description="Cyclic nucleotide-binding" evidence="3">
    <location>
        <begin position="18"/>
        <end position="117"/>
    </location>
</feature>
<dbReference type="InterPro" id="IPR051257">
    <property type="entry name" value="Diverse_CBS-Domain"/>
</dbReference>
<dbReference type="InterPro" id="IPR005105">
    <property type="entry name" value="GlnD_Uridyltrans_N"/>
</dbReference>
<keyword evidence="6" id="KW-1185">Reference proteome</keyword>
<dbReference type="Pfam" id="PF03445">
    <property type="entry name" value="DUF294"/>
    <property type="match status" value="1"/>
</dbReference>
<evidence type="ECO:0000313" key="6">
    <source>
        <dbReference type="Proteomes" id="UP000295793"/>
    </source>
</evidence>
<dbReference type="SMART" id="SM00100">
    <property type="entry name" value="cNMP"/>
    <property type="match status" value="1"/>
</dbReference>
<protein>
    <submittedName>
        <fullName evidence="5">CBS domain-containing protein</fullName>
    </submittedName>
</protein>
<dbReference type="AlphaFoldDB" id="A0A4R3I8C2"/>
<dbReference type="CDD" id="cd05401">
    <property type="entry name" value="NT_GlnE_GlnD_like"/>
    <property type="match status" value="1"/>
</dbReference>
<dbReference type="CDD" id="cd04587">
    <property type="entry name" value="CBS_pair_CAP-ED_NT_Pol-beta-like_DUF294_assoc"/>
    <property type="match status" value="1"/>
</dbReference>
<dbReference type="SUPFAM" id="SSF51206">
    <property type="entry name" value="cAMP-binding domain-like"/>
    <property type="match status" value="1"/>
</dbReference>
<evidence type="ECO:0000256" key="2">
    <source>
        <dbReference type="PROSITE-ProRule" id="PRU00703"/>
    </source>
</evidence>
<dbReference type="PANTHER" id="PTHR43080:SF2">
    <property type="entry name" value="CBS DOMAIN-CONTAINING PROTEIN"/>
    <property type="match status" value="1"/>
</dbReference>
<feature type="domain" description="CBS" evidence="4">
    <location>
        <begin position="233"/>
        <end position="288"/>
    </location>
</feature>
<proteinExistence type="predicted"/>
<evidence type="ECO:0000256" key="1">
    <source>
        <dbReference type="ARBA" id="ARBA00023122"/>
    </source>
</evidence>
<evidence type="ECO:0000259" key="4">
    <source>
        <dbReference type="PROSITE" id="PS51371"/>
    </source>
</evidence>
<dbReference type="GO" id="GO:0008773">
    <property type="term" value="F:[protein-PII] uridylyltransferase activity"/>
    <property type="evidence" value="ECO:0007669"/>
    <property type="project" value="InterPro"/>
</dbReference>
<dbReference type="CDD" id="cd00038">
    <property type="entry name" value="CAP_ED"/>
    <property type="match status" value="1"/>
</dbReference>
<dbReference type="InterPro" id="IPR014710">
    <property type="entry name" value="RmlC-like_jellyroll"/>
</dbReference>
<dbReference type="PROSITE" id="PS51371">
    <property type="entry name" value="CBS"/>
    <property type="match status" value="2"/>
</dbReference>
<evidence type="ECO:0000313" key="5">
    <source>
        <dbReference type="EMBL" id="TCS40437.1"/>
    </source>
</evidence>
<accession>A0A4R3I8C2</accession>
<evidence type="ECO:0000259" key="3">
    <source>
        <dbReference type="PROSITE" id="PS50042"/>
    </source>
</evidence>
<dbReference type="InterPro" id="IPR018490">
    <property type="entry name" value="cNMP-bd_dom_sf"/>
</dbReference>
<dbReference type="Gene3D" id="3.10.580.10">
    <property type="entry name" value="CBS-domain"/>
    <property type="match status" value="1"/>
</dbReference>
<dbReference type="RefSeq" id="WP_132701947.1">
    <property type="nucleotide sequence ID" value="NZ_SLZR01000009.1"/>
</dbReference>
<dbReference type="Pfam" id="PF10335">
    <property type="entry name" value="DUF294_C"/>
    <property type="match status" value="1"/>
</dbReference>